<dbReference type="RefSeq" id="XP_040724531.1">
    <property type="nucleotide sequence ID" value="XM_040872367.1"/>
</dbReference>
<proteinExistence type="predicted"/>
<organism evidence="2 3">
    <name type="scientific">Protomyces lactucae-debilis</name>
    <dbReference type="NCBI Taxonomy" id="2754530"/>
    <lineage>
        <taxon>Eukaryota</taxon>
        <taxon>Fungi</taxon>
        <taxon>Dikarya</taxon>
        <taxon>Ascomycota</taxon>
        <taxon>Taphrinomycotina</taxon>
        <taxon>Taphrinomycetes</taxon>
        <taxon>Taphrinales</taxon>
        <taxon>Protomycetaceae</taxon>
        <taxon>Protomyces</taxon>
    </lineage>
</organism>
<feature type="region of interest" description="Disordered" evidence="1">
    <location>
        <begin position="1"/>
        <end position="69"/>
    </location>
</feature>
<reference evidence="2 3" key="1">
    <citation type="submission" date="2016-07" db="EMBL/GenBank/DDBJ databases">
        <title>Pervasive Adenine N6-methylation of Active Genes in Fungi.</title>
        <authorList>
            <consortium name="DOE Joint Genome Institute"/>
            <person name="Mondo S.J."/>
            <person name="Dannebaum R.O."/>
            <person name="Kuo R.C."/>
            <person name="Labutti K."/>
            <person name="Haridas S."/>
            <person name="Kuo A."/>
            <person name="Salamov A."/>
            <person name="Ahrendt S.R."/>
            <person name="Lipzen A."/>
            <person name="Sullivan W."/>
            <person name="Andreopoulos W.B."/>
            <person name="Clum A."/>
            <person name="Lindquist E."/>
            <person name="Daum C."/>
            <person name="Ramamoorthy G.K."/>
            <person name="Gryganskyi A."/>
            <person name="Culley D."/>
            <person name="Magnuson J.K."/>
            <person name="James T.Y."/>
            <person name="O'Malley M.A."/>
            <person name="Stajich J.E."/>
            <person name="Spatafora J.W."/>
            <person name="Visel A."/>
            <person name="Grigoriev I.V."/>
        </authorList>
    </citation>
    <scope>NUCLEOTIDE SEQUENCE [LARGE SCALE GENOMIC DNA]</scope>
    <source>
        <strain evidence="2 3">12-1054</strain>
    </source>
</reference>
<feature type="compositionally biased region" description="Basic residues" evidence="1">
    <location>
        <begin position="14"/>
        <end position="26"/>
    </location>
</feature>
<feature type="region of interest" description="Disordered" evidence="1">
    <location>
        <begin position="311"/>
        <end position="337"/>
    </location>
</feature>
<dbReference type="Proteomes" id="UP000193685">
    <property type="component" value="Unassembled WGS sequence"/>
</dbReference>
<evidence type="ECO:0000256" key="1">
    <source>
        <dbReference type="SAM" id="MobiDB-lite"/>
    </source>
</evidence>
<feature type="compositionally biased region" description="Polar residues" evidence="1">
    <location>
        <begin position="212"/>
        <end position="222"/>
    </location>
</feature>
<gene>
    <name evidence="2" type="ORF">BCR37DRAFT_57114</name>
</gene>
<comment type="caution">
    <text evidence="2">The sequence shown here is derived from an EMBL/GenBank/DDBJ whole genome shotgun (WGS) entry which is preliminary data.</text>
</comment>
<feature type="region of interest" description="Disordered" evidence="1">
    <location>
        <begin position="186"/>
        <end position="222"/>
    </location>
</feature>
<protein>
    <submittedName>
        <fullName evidence="2">Uncharacterized protein</fullName>
    </submittedName>
</protein>
<sequence length="337" mass="36248">MLDLHNSQDAAPPSKRKNRLTRLFTRRRAEPPDSLFVQTPADQQPSSHGGKLGTDVSVMPRPSMSTTPSLAFSLRSRESLSTVEDLRLSSTISTATAQALQQVERDPESRYHSLPSASSSNPSEPRFVFDRIWAASPNLSSESFAAVPRTVTTTTPAAAGSGSTVGEHHAMMQVLQQAMTAHSESRLARAAQAASSAQVSTTVTASPRLGRSSAQEWGQQSPTMMAASTFEPATLGVRRVRTWTGGSNLSPPVLMSSRDTARYARMPLPAVPQGVRPIQQQATALGMVGSIVQSAPATPTRRVTVVKKIRRSSAAKQAMAGRMEERRQSTPVPEHRT</sequence>
<evidence type="ECO:0000313" key="3">
    <source>
        <dbReference type="Proteomes" id="UP000193685"/>
    </source>
</evidence>
<feature type="compositionally biased region" description="Low complexity" evidence="1">
    <location>
        <begin position="113"/>
        <end position="123"/>
    </location>
</feature>
<name>A0A1Y2FC32_PROLT</name>
<dbReference type="GeneID" id="63788966"/>
<evidence type="ECO:0000313" key="2">
    <source>
        <dbReference type="EMBL" id="ORY80886.1"/>
    </source>
</evidence>
<feature type="region of interest" description="Disordered" evidence="1">
    <location>
        <begin position="97"/>
        <end position="123"/>
    </location>
</feature>
<dbReference type="EMBL" id="MCFI01000012">
    <property type="protein sequence ID" value="ORY80886.1"/>
    <property type="molecule type" value="Genomic_DNA"/>
</dbReference>
<dbReference type="AlphaFoldDB" id="A0A1Y2FC32"/>
<accession>A0A1Y2FC32</accession>
<feature type="compositionally biased region" description="Polar residues" evidence="1">
    <location>
        <begin position="36"/>
        <end position="47"/>
    </location>
</feature>
<feature type="compositionally biased region" description="Low complexity" evidence="1">
    <location>
        <begin position="188"/>
        <end position="206"/>
    </location>
</feature>
<feature type="compositionally biased region" description="Basic and acidic residues" evidence="1">
    <location>
        <begin position="322"/>
        <end position="337"/>
    </location>
</feature>
<keyword evidence="3" id="KW-1185">Reference proteome</keyword>